<accession>A0A139HRW8</accession>
<evidence type="ECO:0000313" key="3">
    <source>
        <dbReference type="Proteomes" id="UP000070133"/>
    </source>
</evidence>
<gene>
    <name evidence="2" type="ORF">AC578_8439</name>
</gene>
<dbReference type="Proteomes" id="UP000070133">
    <property type="component" value="Unassembled WGS sequence"/>
</dbReference>
<feature type="region of interest" description="Disordered" evidence="1">
    <location>
        <begin position="1"/>
        <end position="26"/>
    </location>
</feature>
<protein>
    <submittedName>
        <fullName evidence="2">Uncharacterized protein</fullName>
    </submittedName>
</protein>
<proteinExistence type="predicted"/>
<organism evidence="2 3">
    <name type="scientific">Pseudocercospora eumusae</name>
    <dbReference type="NCBI Taxonomy" id="321146"/>
    <lineage>
        <taxon>Eukaryota</taxon>
        <taxon>Fungi</taxon>
        <taxon>Dikarya</taxon>
        <taxon>Ascomycota</taxon>
        <taxon>Pezizomycotina</taxon>
        <taxon>Dothideomycetes</taxon>
        <taxon>Dothideomycetidae</taxon>
        <taxon>Mycosphaerellales</taxon>
        <taxon>Mycosphaerellaceae</taxon>
        <taxon>Pseudocercospora</taxon>
    </lineage>
</organism>
<dbReference type="AlphaFoldDB" id="A0A139HRW8"/>
<feature type="compositionally biased region" description="Basic and acidic residues" evidence="1">
    <location>
        <begin position="14"/>
        <end position="26"/>
    </location>
</feature>
<dbReference type="EMBL" id="LFZN01000014">
    <property type="protein sequence ID" value="KXT05190.1"/>
    <property type="molecule type" value="Genomic_DNA"/>
</dbReference>
<evidence type="ECO:0000256" key="1">
    <source>
        <dbReference type="SAM" id="MobiDB-lite"/>
    </source>
</evidence>
<comment type="caution">
    <text evidence="2">The sequence shown here is derived from an EMBL/GenBank/DDBJ whole genome shotgun (WGS) entry which is preliminary data.</text>
</comment>
<reference evidence="2 3" key="1">
    <citation type="submission" date="2015-07" db="EMBL/GenBank/DDBJ databases">
        <title>Comparative genomics of the Sigatoka disease complex on banana suggests a link between parallel evolutionary changes in Pseudocercospora fijiensis and Pseudocercospora eumusae and increased virulence on the banana host.</title>
        <authorList>
            <person name="Chang T.-C."/>
            <person name="Salvucci A."/>
            <person name="Crous P.W."/>
            <person name="Stergiopoulos I."/>
        </authorList>
    </citation>
    <scope>NUCLEOTIDE SEQUENCE [LARGE SCALE GENOMIC DNA]</scope>
    <source>
        <strain evidence="2 3">CBS 114824</strain>
    </source>
</reference>
<sequence>MATKRKNAASSERATNRPEEKADEETAKIREEACKMWYLQNQFIISIRGRNSDLAMKLVQSFADFRDSL</sequence>
<evidence type="ECO:0000313" key="2">
    <source>
        <dbReference type="EMBL" id="KXT05190.1"/>
    </source>
</evidence>
<keyword evidence="3" id="KW-1185">Reference proteome</keyword>
<name>A0A139HRW8_9PEZI</name>